<evidence type="ECO:0000313" key="2">
    <source>
        <dbReference type="EMBL" id="MBP2704702.1"/>
    </source>
</evidence>
<evidence type="ECO:0000256" key="1">
    <source>
        <dbReference type="SAM" id="SignalP"/>
    </source>
</evidence>
<name>A0A940WIS4_9ACTN</name>
<accession>A0A940WIS4</accession>
<proteinExistence type="predicted"/>
<feature type="signal peptide" evidence="1">
    <location>
        <begin position="1"/>
        <end position="23"/>
    </location>
</feature>
<dbReference type="AlphaFoldDB" id="A0A940WIS4"/>
<dbReference type="EMBL" id="JAFCNB010000006">
    <property type="protein sequence ID" value="MBP2704702.1"/>
    <property type="molecule type" value="Genomic_DNA"/>
</dbReference>
<protein>
    <recommendedName>
        <fullName evidence="4">Lipoprotein</fullName>
    </recommendedName>
</protein>
<dbReference type="Proteomes" id="UP000674234">
    <property type="component" value="Unassembled WGS sequence"/>
</dbReference>
<reference evidence="2" key="1">
    <citation type="submission" date="2021-02" db="EMBL/GenBank/DDBJ databases">
        <title>Draft genome sequence of Microbispora sp. RL4-1S isolated from rice leaves in Thailand.</title>
        <authorList>
            <person name="Muangham S."/>
            <person name="Duangmal K."/>
        </authorList>
    </citation>
    <scope>NUCLEOTIDE SEQUENCE</scope>
    <source>
        <strain evidence="2">RL4-1S</strain>
    </source>
</reference>
<evidence type="ECO:0008006" key="4">
    <source>
        <dbReference type="Google" id="ProtNLM"/>
    </source>
</evidence>
<feature type="chain" id="PRO_5038583505" description="Lipoprotein" evidence="1">
    <location>
        <begin position="24"/>
        <end position="330"/>
    </location>
</feature>
<keyword evidence="3" id="KW-1185">Reference proteome</keyword>
<comment type="caution">
    <text evidence="2">The sequence shown here is derived from an EMBL/GenBank/DDBJ whole genome shotgun (WGS) entry which is preliminary data.</text>
</comment>
<keyword evidence="1" id="KW-0732">Signal</keyword>
<evidence type="ECO:0000313" key="3">
    <source>
        <dbReference type="Proteomes" id="UP000674234"/>
    </source>
</evidence>
<gene>
    <name evidence="2" type="ORF">JOL79_12845</name>
</gene>
<dbReference type="RefSeq" id="WP_210156017.1">
    <property type="nucleotide sequence ID" value="NZ_JAFCNB010000006.1"/>
</dbReference>
<organism evidence="2 3">
    <name type="scientific">Microbispora oryzae</name>
    <dbReference type="NCBI Taxonomy" id="2806554"/>
    <lineage>
        <taxon>Bacteria</taxon>
        <taxon>Bacillati</taxon>
        <taxon>Actinomycetota</taxon>
        <taxon>Actinomycetes</taxon>
        <taxon>Streptosporangiales</taxon>
        <taxon>Streptosporangiaceae</taxon>
        <taxon>Microbispora</taxon>
    </lineage>
</organism>
<dbReference type="PROSITE" id="PS51257">
    <property type="entry name" value="PROKAR_LIPOPROTEIN"/>
    <property type="match status" value="1"/>
</dbReference>
<sequence>MLRRITAAALGLALLSGCGGENASATPAASGDGRPAPSATAAATVTQADVDAAFDGLKTLENAWKQRDCAAIAMLTTWVEGTLGDRICAAARDGRPAPGFTRYTDPELVPPAAELDDSGDGRWFAVLARHPSPAYFVFVRAGGRWRLGAGPIPVVGDAPAPDDVEAGAGSGGDAAADSGAALRARLVPTRHVAFLTDPANVGGVKIAAHDPVRALMSELVRAPARARPDRLSVDVQLEGEPRAIALPDGAALVFHALRVVTSQRPGQGHSTLTHPRYGAADVRAFTGGSAAAGMTGSELVLLATKVTAGNVMSTVAIRRSLADITPGTSG</sequence>